<protein>
    <submittedName>
        <fullName evidence="1">Uncharacterized protein</fullName>
    </submittedName>
</protein>
<dbReference type="Proteomes" id="UP000828048">
    <property type="component" value="Chromosome 9"/>
</dbReference>
<reference evidence="1 2" key="1">
    <citation type="journal article" date="2021" name="Hortic Res">
        <title>High-quality reference genome and annotation aids understanding of berry development for evergreen blueberry (Vaccinium darrowii).</title>
        <authorList>
            <person name="Yu J."/>
            <person name="Hulse-Kemp A.M."/>
            <person name="Babiker E."/>
            <person name="Staton M."/>
        </authorList>
    </citation>
    <scope>NUCLEOTIDE SEQUENCE [LARGE SCALE GENOMIC DNA]</scope>
    <source>
        <strain evidence="2">cv. NJ 8807/NJ 8810</strain>
        <tissue evidence="1">Young leaf</tissue>
    </source>
</reference>
<sequence length="430" mass="47852">MGLYLIALGTGGIKPCVSSFGANQFDDSDETEKKSKSSFFNWFYFSINIGALVAATVLVWVQTNVGWGWGFGIPAVAMAVAVVSFFTGTRLYRNQRPGGSPLTRICQVVVASFRKARVRVPDDKSVLYEVVEGESVVKGSRKLDHTEQLSFFDKAAVETQSDRIKGSIDAWRLCTVTQVEELKSIIRLLPILATGIIFTTAYSQMGTLFVLQGNTMDLHMTSSFQIPSATLSLFDTVSVIFWVPVYDKVIVPFARKFTGHKNGFTQLQRMAIGLVICIFAMLAAGTLELVRLRMVQEHDFYELEHVPISVFWQIPQYFIIGCAEVFTFIGQLEFFYEQAPDAMRSLCSALSLATVAMGNYLSSLLVNVVTDFSTRDGKAGWIPDNLNYGHLDYFFWLLAGLSVLNLGFYLLVAKWYTYKKPVGPSTGTPP</sequence>
<evidence type="ECO:0000313" key="2">
    <source>
        <dbReference type="Proteomes" id="UP000828048"/>
    </source>
</evidence>
<organism evidence="1 2">
    <name type="scientific">Vaccinium darrowii</name>
    <dbReference type="NCBI Taxonomy" id="229202"/>
    <lineage>
        <taxon>Eukaryota</taxon>
        <taxon>Viridiplantae</taxon>
        <taxon>Streptophyta</taxon>
        <taxon>Embryophyta</taxon>
        <taxon>Tracheophyta</taxon>
        <taxon>Spermatophyta</taxon>
        <taxon>Magnoliopsida</taxon>
        <taxon>eudicotyledons</taxon>
        <taxon>Gunneridae</taxon>
        <taxon>Pentapetalae</taxon>
        <taxon>asterids</taxon>
        <taxon>Ericales</taxon>
        <taxon>Ericaceae</taxon>
        <taxon>Vaccinioideae</taxon>
        <taxon>Vaccinieae</taxon>
        <taxon>Vaccinium</taxon>
    </lineage>
</organism>
<keyword evidence="2" id="KW-1185">Reference proteome</keyword>
<evidence type="ECO:0000313" key="1">
    <source>
        <dbReference type="EMBL" id="KAH7866316.1"/>
    </source>
</evidence>
<gene>
    <name evidence="1" type="ORF">Vadar_018737</name>
</gene>
<comment type="caution">
    <text evidence="1">The sequence shown here is derived from an EMBL/GenBank/DDBJ whole genome shotgun (WGS) entry which is preliminary data.</text>
</comment>
<dbReference type="EMBL" id="CM037159">
    <property type="protein sequence ID" value="KAH7866316.1"/>
    <property type="molecule type" value="Genomic_DNA"/>
</dbReference>
<accession>A0ACB7ZL12</accession>
<name>A0ACB7ZL12_9ERIC</name>
<proteinExistence type="predicted"/>